<dbReference type="FunFam" id="3.60.21.10:FF:000020">
    <property type="entry name" value="NT5E isoform 4"/>
    <property type="match status" value="1"/>
</dbReference>
<dbReference type="FunFam" id="3.90.780.10:FF:000001">
    <property type="entry name" value="NT5E isoform 3"/>
    <property type="match status" value="1"/>
</dbReference>
<keyword evidence="4" id="KW-0479">Metal-binding</keyword>
<evidence type="ECO:0000256" key="1">
    <source>
        <dbReference type="ARBA" id="ARBA00000815"/>
    </source>
</evidence>
<dbReference type="Pfam" id="PF02872">
    <property type="entry name" value="5_nucleotid_C"/>
    <property type="match status" value="1"/>
</dbReference>
<evidence type="ECO:0000256" key="4">
    <source>
        <dbReference type="ARBA" id="ARBA00022723"/>
    </source>
</evidence>
<evidence type="ECO:0000256" key="2">
    <source>
        <dbReference type="ARBA" id="ARBA00006654"/>
    </source>
</evidence>
<evidence type="ECO:0000259" key="9">
    <source>
        <dbReference type="Pfam" id="PF00149"/>
    </source>
</evidence>
<dbReference type="PANTHER" id="PTHR11575:SF24">
    <property type="entry name" value="5'-NUCLEOTIDASE"/>
    <property type="match status" value="1"/>
</dbReference>
<dbReference type="InterPro" id="IPR006146">
    <property type="entry name" value="5'-Nucleotdase_CS"/>
</dbReference>
<organism evidence="11 12">
    <name type="scientific">Pinctada imbricata</name>
    <name type="common">Atlantic pearl-oyster</name>
    <name type="synonym">Pinctada martensii</name>
    <dbReference type="NCBI Taxonomy" id="66713"/>
    <lineage>
        <taxon>Eukaryota</taxon>
        <taxon>Metazoa</taxon>
        <taxon>Spiralia</taxon>
        <taxon>Lophotrochozoa</taxon>
        <taxon>Mollusca</taxon>
        <taxon>Bivalvia</taxon>
        <taxon>Autobranchia</taxon>
        <taxon>Pteriomorphia</taxon>
        <taxon>Pterioida</taxon>
        <taxon>Pterioidea</taxon>
        <taxon>Pteriidae</taxon>
        <taxon>Pinctada</taxon>
    </lineage>
</organism>
<keyword evidence="5" id="KW-0732">Signal</keyword>
<dbReference type="Pfam" id="PF00149">
    <property type="entry name" value="Metallophos"/>
    <property type="match status" value="1"/>
</dbReference>
<dbReference type="Gene3D" id="3.60.21.10">
    <property type="match status" value="1"/>
</dbReference>
<comment type="catalytic activity">
    <reaction evidence="1">
        <text>a ribonucleoside 5'-phosphate + H2O = a ribonucleoside + phosphate</text>
        <dbReference type="Rhea" id="RHEA:12484"/>
        <dbReference type="ChEBI" id="CHEBI:15377"/>
        <dbReference type="ChEBI" id="CHEBI:18254"/>
        <dbReference type="ChEBI" id="CHEBI:43474"/>
        <dbReference type="ChEBI" id="CHEBI:58043"/>
        <dbReference type="EC" id="3.1.3.5"/>
    </reaction>
</comment>
<evidence type="ECO:0000259" key="10">
    <source>
        <dbReference type="Pfam" id="PF02872"/>
    </source>
</evidence>
<dbReference type="Gene3D" id="3.90.780.10">
    <property type="entry name" value="5'-Nucleotidase, C-terminal domain"/>
    <property type="match status" value="1"/>
</dbReference>
<dbReference type="GO" id="GO:0046872">
    <property type="term" value="F:metal ion binding"/>
    <property type="evidence" value="ECO:0007669"/>
    <property type="project" value="UniProtKB-KW"/>
</dbReference>
<dbReference type="AlphaFoldDB" id="A0AA88Y980"/>
<dbReference type="PANTHER" id="PTHR11575">
    <property type="entry name" value="5'-NUCLEOTIDASE-RELATED"/>
    <property type="match status" value="1"/>
</dbReference>
<dbReference type="SUPFAM" id="SSF55816">
    <property type="entry name" value="5'-nucleotidase (syn. UDP-sugar hydrolase), C-terminal domain"/>
    <property type="match status" value="1"/>
</dbReference>
<dbReference type="GO" id="GO:0016020">
    <property type="term" value="C:membrane"/>
    <property type="evidence" value="ECO:0007669"/>
    <property type="project" value="UniProtKB-ARBA"/>
</dbReference>
<dbReference type="InterPro" id="IPR036907">
    <property type="entry name" value="5'-Nucleotdase_C_sf"/>
</dbReference>
<name>A0AA88Y980_PINIB</name>
<keyword evidence="6 8" id="KW-0547">Nucleotide-binding</keyword>
<dbReference type="InterPro" id="IPR006179">
    <property type="entry name" value="5_nucleotidase/apyrase"/>
</dbReference>
<accession>A0AA88Y980</accession>
<dbReference type="GO" id="GO:0009166">
    <property type="term" value="P:nucleotide catabolic process"/>
    <property type="evidence" value="ECO:0007669"/>
    <property type="project" value="InterPro"/>
</dbReference>
<evidence type="ECO:0000256" key="8">
    <source>
        <dbReference type="RuleBase" id="RU362119"/>
    </source>
</evidence>
<dbReference type="EC" id="3.1.3.5" evidence="3"/>
<dbReference type="InterPro" id="IPR029052">
    <property type="entry name" value="Metallo-depent_PP-like"/>
</dbReference>
<keyword evidence="12" id="KW-1185">Reference proteome</keyword>
<comment type="similarity">
    <text evidence="2 8">Belongs to the 5'-nucleotidase family.</text>
</comment>
<evidence type="ECO:0000256" key="5">
    <source>
        <dbReference type="ARBA" id="ARBA00022729"/>
    </source>
</evidence>
<feature type="domain" description="Calcineurin-like phosphoesterase" evidence="9">
    <location>
        <begin position="31"/>
        <end position="241"/>
    </location>
</feature>
<dbReference type="SUPFAM" id="SSF56300">
    <property type="entry name" value="Metallo-dependent phosphatases"/>
    <property type="match status" value="1"/>
</dbReference>
<feature type="domain" description="5'-Nucleotidase C-terminal" evidence="10">
    <location>
        <begin position="335"/>
        <end position="507"/>
    </location>
</feature>
<protein>
    <recommendedName>
        <fullName evidence="3">5'-nucleotidase</fullName>
        <ecNumber evidence="3">3.1.3.5</ecNumber>
    </recommendedName>
</protein>
<dbReference type="PROSITE" id="PS00786">
    <property type="entry name" value="5_NUCLEOTIDASE_2"/>
    <property type="match status" value="1"/>
</dbReference>
<gene>
    <name evidence="11" type="ORF">FSP39_014021</name>
</gene>
<dbReference type="InterPro" id="IPR004843">
    <property type="entry name" value="Calcineurin-like_PHP"/>
</dbReference>
<evidence type="ECO:0000256" key="3">
    <source>
        <dbReference type="ARBA" id="ARBA00012643"/>
    </source>
</evidence>
<dbReference type="CDD" id="cd07409">
    <property type="entry name" value="MPP_CD73_N"/>
    <property type="match status" value="1"/>
</dbReference>
<sequence length="579" mass="63769">MYTLTEDVRFFVIFLFYFLVSILPSGHGFNLTILHTNDVHARYNETNKYSGQCSSQNCYGGAARQKTIIKQLRQRYPDSLLLDAGDQFQGTLWFSHYGGQISSVFMNDLNYDAMALGNHEFDRGIDGLLQFLRNASFTILSCNIDTSKESSIQPYIAKHYIASVGSERIGVIGYTTKETPIISNPGSLIFHDEVESVRREVQALTNSGVNKIIAVGHAGFSVDKRIASEVEGVDVVVGGHTNTFLYTGNAPSNEDPQGDYPHMVTQSNGDKVLVVQDYAYSKYMGLLHVEFDDNGKVVSYGGNPILLDSSIAKDNDTQGLVDEYGNDILTTLSNVIGRALVHLEGDRQVCRQRECNLGNVIADGMVSQNLRAADSVNFTNVFVSLVNSGAIRASIPKGTITVGQVIEVQPFRNTVEIIKLQGIYLRQALEYSVAGLNPTDPNGKFLQYSGIRVKYDLSKGDGKRVVEAKILCHDCNVPEFQDLDDSKMYPIILSNFILGGGDGYSMIRDHAVQETIMGTLDSDIFEEYIKNFNPTYQGLEGRIEFVTSNPCLTGGSSNLASHIFTLIISTLFTVVVLSS</sequence>
<dbReference type="GO" id="GO:0008253">
    <property type="term" value="F:5'-nucleotidase activity"/>
    <property type="evidence" value="ECO:0007669"/>
    <property type="project" value="UniProtKB-EC"/>
</dbReference>
<proteinExistence type="inferred from homology"/>
<dbReference type="PRINTS" id="PR01607">
    <property type="entry name" value="APYRASEFAMLY"/>
</dbReference>
<dbReference type="Proteomes" id="UP001186944">
    <property type="component" value="Unassembled WGS sequence"/>
</dbReference>
<keyword evidence="7 8" id="KW-0378">Hydrolase</keyword>
<reference evidence="11" key="1">
    <citation type="submission" date="2019-08" db="EMBL/GenBank/DDBJ databases">
        <title>The improved chromosome-level genome for the pearl oyster Pinctada fucata martensii using PacBio sequencing and Hi-C.</title>
        <authorList>
            <person name="Zheng Z."/>
        </authorList>
    </citation>
    <scope>NUCLEOTIDE SEQUENCE</scope>
    <source>
        <strain evidence="11">ZZ-2019</strain>
        <tissue evidence="11">Adductor muscle</tissue>
    </source>
</reference>
<evidence type="ECO:0000313" key="12">
    <source>
        <dbReference type="Proteomes" id="UP001186944"/>
    </source>
</evidence>
<dbReference type="InterPro" id="IPR008334">
    <property type="entry name" value="5'-Nucleotdase_C"/>
</dbReference>
<evidence type="ECO:0000313" key="11">
    <source>
        <dbReference type="EMBL" id="KAK3097870.1"/>
    </source>
</evidence>
<evidence type="ECO:0000256" key="7">
    <source>
        <dbReference type="ARBA" id="ARBA00022801"/>
    </source>
</evidence>
<comment type="caution">
    <text evidence="11">The sequence shown here is derived from an EMBL/GenBank/DDBJ whole genome shotgun (WGS) entry which is preliminary data.</text>
</comment>
<dbReference type="EMBL" id="VSWD01000007">
    <property type="protein sequence ID" value="KAK3097870.1"/>
    <property type="molecule type" value="Genomic_DNA"/>
</dbReference>
<dbReference type="GO" id="GO:0000166">
    <property type="term" value="F:nucleotide binding"/>
    <property type="evidence" value="ECO:0007669"/>
    <property type="project" value="UniProtKB-KW"/>
</dbReference>
<evidence type="ECO:0000256" key="6">
    <source>
        <dbReference type="ARBA" id="ARBA00022741"/>
    </source>
</evidence>